<accession>A0ABV3R1V7</accession>
<dbReference type="Gene3D" id="3.60.15.10">
    <property type="entry name" value="Ribonuclease Z/Hydroxyacylglutathione hydrolase-like"/>
    <property type="match status" value="1"/>
</dbReference>
<feature type="signal peptide" evidence="2">
    <location>
        <begin position="1"/>
        <end position="23"/>
    </location>
</feature>
<name>A0ABV3R1V7_9HYPH</name>
<keyword evidence="1" id="KW-0378">Hydrolase</keyword>
<evidence type="ECO:0000256" key="1">
    <source>
        <dbReference type="PIRNR" id="PIRNR000962"/>
    </source>
</evidence>
<proteinExistence type="inferred from homology"/>
<dbReference type="PRINTS" id="PR00388">
    <property type="entry name" value="PDIESTERASE2"/>
</dbReference>
<comment type="similarity">
    <text evidence="1">Belongs to the cyclic nucleotide phosphodiesterase class-II family.</text>
</comment>
<dbReference type="InterPro" id="IPR036866">
    <property type="entry name" value="RibonucZ/Hydroxyglut_hydro"/>
</dbReference>
<dbReference type="CDD" id="cd07735">
    <property type="entry name" value="class_II_PDE_MBL-fold"/>
    <property type="match status" value="1"/>
</dbReference>
<dbReference type="RefSeq" id="WP_367724456.1">
    <property type="nucleotide sequence ID" value="NZ_JBFOCI010000004.1"/>
</dbReference>
<dbReference type="PANTHER" id="PTHR28283:SF1">
    <property type="entry name" value="3',5'-CYCLIC-NUCLEOTIDE PHOSPHODIESTERASE 1"/>
    <property type="match status" value="1"/>
</dbReference>
<evidence type="ECO:0000313" key="4">
    <source>
        <dbReference type="Proteomes" id="UP001556196"/>
    </source>
</evidence>
<comment type="caution">
    <text evidence="3">The sequence shown here is derived from an EMBL/GenBank/DDBJ whole genome shotgun (WGS) entry which is preliminary data.</text>
</comment>
<keyword evidence="4" id="KW-1185">Reference proteome</keyword>
<dbReference type="Proteomes" id="UP001556196">
    <property type="component" value="Unassembled WGS sequence"/>
</dbReference>
<keyword evidence="1" id="KW-0114">cAMP</keyword>
<dbReference type="PANTHER" id="PTHR28283">
    <property type="entry name" value="3',5'-CYCLIC-NUCLEOTIDE PHOSPHODIESTERASE 1"/>
    <property type="match status" value="1"/>
</dbReference>
<organism evidence="3 4">
    <name type="scientific">Mesorhizobium marinum</name>
    <dbReference type="NCBI Taxonomy" id="3228790"/>
    <lineage>
        <taxon>Bacteria</taxon>
        <taxon>Pseudomonadati</taxon>
        <taxon>Pseudomonadota</taxon>
        <taxon>Alphaproteobacteria</taxon>
        <taxon>Hyphomicrobiales</taxon>
        <taxon>Phyllobacteriaceae</taxon>
        <taxon>Mesorhizobium</taxon>
    </lineage>
</organism>
<gene>
    <name evidence="3" type="ORF">ABUE31_14960</name>
</gene>
<dbReference type="SUPFAM" id="SSF56281">
    <property type="entry name" value="Metallo-hydrolase/oxidoreductase"/>
    <property type="match status" value="1"/>
</dbReference>
<reference evidence="3 4" key="1">
    <citation type="submission" date="2024-06" db="EMBL/GenBank/DDBJ databases">
        <authorList>
            <person name="Tuo L."/>
        </authorList>
    </citation>
    <scope>NUCLEOTIDE SEQUENCE [LARGE SCALE GENOMIC DNA]</scope>
    <source>
        <strain evidence="3 4">ZMM04-5</strain>
    </source>
</reference>
<sequence length="331" mass="35527">MKPLTRLLAATALLSAVASPAHAGEGFDIVVLGARGGIQDGNLSAFMISPAGDDRAVTCDAGSLVGGLVAADARGALDGVAVPADSPYTRVGYVLTDRIRGYLVSHAHMDHVAGLVAASPDDSEKPVYGLPSVTERLQRNYFNWEAWPNFAFEGEPPQLRKYRLTDLVPGEARPLDGTAMQVTAWPLSHAGVESTAFLVERGEDAILCFGDTGPDEVEKSSAMRDVWAAVADRVRQKRLKAIIIEVSYANAQPDKFLFGHLTPAWLRRSLEELEAMAGPGSLNGLPVVVSHVKYSLKAGLPPTQVILGELEAGNTLGVRYIMPEQGDRWRF</sequence>
<evidence type="ECO:0000313" key="3">
    <source>
        <dbReference type="EMBL" id="MEW9807291.1"/>
    </source>
</evidence>
<keyword evidence="2" id="KW-0732">Signal</keyword>
<dbReference type="PIRSF" id="PIRSF000962">
    <property type="entry name" value="Cyc_nuc_PDEase"/>
    <property type="match status" value="1"/>
</dbReference>
<dbReference type="EMBL" id="JBFOCI010000004">
    <property type="protein sequence ID" value="MEW9807291.1"/>
    <property type="molecule type" value="Genomic_DNA"/>
</dbReference>
<protein>
    <submittedName>
        <fullName evidence="3">MBL fold metallo-hydrolase</fullName>
    </submittedName>
</protein>
<feature type="chain" id="PRO_5045611483" evidence="2">
    <location>
        <begin position="24"/>
        <end position="331"/>
    </location>
</feature>
<dbReference type="InterPro" id="IPR000396">
    <property type="entry name" value="Pdiesterase2"/>
</dbReference>
<evidence type="ECO:0000256" key="2">
    <source>
        <dbReference type="SAM" id="SignalP"/>
    </source>
</evidence>
<dbReference type="Pfam" id="PF02112">
    <property type="entry name" value="PDEase_II"/>
    <property type="match status" value="1"/>
</dbReference>